<evidence type="ECO:0000256" key="9">
    <source>
        <dbReference type="ARBA" id="ARBA00023186"/>
    </source>
</evidence>
<evidence type="ECO:0000259" key="13">
    <source>
        <dbReference type="PROSITE" id="PS51188"/>
    </source>
</evidence>
<proteinExistence type="inferred from homology"/>
<keyword evidence="3 10" id="KW-0479">Metal-binding</keyword>
<feature type="domain" description="J" evidence="12">
    <location>
        <begin position="368"/>
        <end position="433"/>
    </location>
</feature>
<feature type="zinc finger region" description="CR-type" evidence="10">
    <location>
        <begin position="494"/>
        <end position="572"/>
    </location>
</feature>
<dbReference type="SUPFAM" id="SSF49493">
    <property type="entry name" value="HSP40/DnaJ peptide-binding domain"/>
    <property type="match status" value="2"/>
</dbReference>
<dbReference type="InterPro" id="IPR002939">
    <property type="entry name" value="DnaJ_C"/>
</dbReference>
<feature type="domain" description="CR-type" evidence="13">
    <location>
        <begin position="494"/>
        <end position="572"/>
    </location>
</feature>
<evidence type="ECO:0000259" key="12">
    <source>
        <dbReference type="PROSITE" id="PS50076"/>
    </source>
</evidence>
<keyword evidence="2" id="KW-0433">Leucine-rich repeat</keyword>
<reference evidence="14" key="2">
    <citation type="journal article" date="2024" name="Plant">
        <title>Genomic evolution and insights into agronomic trait innovations of Sesamum species.</title>
        <authorList>
            <person name="Miao H."/>
            <person name="Wang L."/>
            <person name="Qu L."/>
            <person name="Liu H."/>
            <person name="Sun Y."/>
            <person name="Le M."/>
            <person name="Wang Q."/>
            <person name="Wei S."/>
            <person name="Zheng Y."/>
            <person name="Lin W."/>
            <person name="Duan Y."/>
            <person name="Cao H."/>
            <person name="Xiong S."/>
            <person name="Wang X."/>
            <person name="Wei L."/>
            <person name="Li C."/>
            <person name="Ma Q."/>
            <person name="Ju M."/>
            <person name="Zhao R."/>
            <person name="Li G."/>
            <person name="Mu C."/>
            <person name="Tian Q."/>
            <person name="Mei H."/>
            <person name="Zhang T."/>
            <person name="Gao T."/>
            <person name="Zhang H."/>
        </authorList>
    </citation>
    <scope>NUCLEOTIDE SEQUENCE</scope>
    <source>
        <strain evidence="14">KEN8</strain>
    </source>
</reference>
<gene>
    <name evidence="14" type="ORF">Scaly_0201500</name>
</gene>
<dbReference type="PROSITE" id="PS50076">
    <property type="entry name" value="DNAJ_2"/>
    <property type="match status" value="1"/>
</dbReference>
<feature type="chain" id="PRO_5043811416" evidence="11">
    <location>
        <begin position="17"/>
        <end position="718"/>
    </location>
</feature>
<dbReference type="PANTHER" id="PTHR43096:SF52">
    <property type="entry name" value="DNAJ HOMOLOG 1, MITOCHONDRIAL-RELATED"/>
    <property type="match status" value="1"/>
</dbReference>
<dbReference type="GO" id="GO:0005524">
    <property type="term" value="F:ATP binding"/>
    <property type="evidence" value="ECO:0007669"/>
    <property type="project" value="InterPro"/>
</dbReference>
<dbReference type="SUPFAM" id="SSF57938">
    <property type="entry name" value="DnaJ/Hsp40 cysteine-rich domain"/>
    <property type="match status" value="1"/>
</dbReference>
<dbReference type="Pfam" id="PF00684">
    <property type="entry name" value="DnaJ_CXXCXGXG"/>
    <property type="match status" value="1"/>
</dbReference>
<organism evidence="14">
    <name type="scientific">Sesamum calycinum</name>
    <dbReference type="NCBI Taxonomy" id="2727403"/>
    <lineage>
        <taxon>Eukaryota</taxon>
        <taxon>Viridiplantae</taxon>
        <taxon>Streptophyta</taxon>
        <taxon>Embryophyta</taxon>
        <taxon>Tracheophyta</taxon>
        <taxon>Spermatophyta</taxon>
        <taxon>Magnoliopsida</taxon>
        <taxon>eudicotyledons</taxon>
        <taxon>Gunneridae</taxon>
        <taxon>Pentapetalae</taxon>
        <taxon>asterids</taxon>
        <taxon>lamiids</taxon>
        <taxon>Lamiales</taxon>
        <taxon>Pedaliaceae</taxon>
        <taxon>Sesamum</taxon>
    </lineage>
</organism>
<dbReference type="GO" id="GO:0008270">
    <property type="term" value="F:zinc ion binding"/>
    <property type="evidence" value="ECO:0007669"/>
    <property type="project" value="UniProtKB-KW"/>
</dbReference>
<dbReference type="CDD" id="cd10747">
    <property type="entry name" value="DnaJ_C"/>
    <property type="match status" value="1"/>
</dbReference>
<dbReference type="PROSITE" id="PS51188">
    <property type="entry name" value="ZF_CR"/>
    <property type="match status" value="1"/>
</dbReference>
<dbReference type="GO" id="GO:0051082">
    <property type="term" value="F:unfolded protein binding"/>
    <property type="evidence" value="ECO:0007669"/>
    <property type="project" value="InterPro"/>
</dbReference>
<evidence type="ECO:0000256" key="11">
    <source>
        <dbReference type="SAM" id="SignalP"/>
    </source>
</evidence>
<evidence type="ECO:0000256" key="3">
    <source>
        <dbReference type="ARBA" id="ARBA00022723"/>
    </source>
</evidence>
<dbReference type="PANTHER" id="PTHR43096">
    <property type="entry name" value="DNAJ HOMOLOG 1, MITOCHONDRIAL-RELATED"/>
    <property type="match status" value="1"/>
</dbReference>
<keyword evidence="8" id="KW-0472">Membrane</keyword>
<dbReference type="Pfam" id="PF00560">
    <property type="entry name" value="LRR_1"/>
    <property type="match status" value="3"/>
</dbReference>
<evidence type="ECO:0000256" key="4">
    <source>
        <dbReference type="ARBA" id="ARBA00022729"/>
    </source>
</evidence>
<evidence type="ECO:0000256" key="2">
    <source>
        <dbReference type="ARBA" id="ARBA00022614"/>
    </source>
</evidence>
<dbReference type="EMBL" id="JACGWM010000001">
    <property type="protein sequence ID" value="KAL0397531.1"/>
    <property type="molecule type" value="Genomic_DNA"/>
</dbReference>
<dbReference type="InterPro" id="IPR018253">
    <property type="entry name" value="DnaJ_domain_CS"/>
</dbReference>
<dbReference type="FunFam" id="2.10.230.10:FF:000002">
    <property type="entry name" value="Molecular chaperone DnaJ"/>
    <property type="match status" value="1"/>
</dbReference>
<name>A0AAW2T153_9LAMI</name>
<dbReference type="CDD" id="cd06257">
    <property type="entry name" value="DnaJ"/>
    <property type="match status" value="1"/>
</dbReference>
<evidence type="ECO:0000256" key="6">
    <source>
        <dbReference type="ARBA" id="ARBA00022771"/>
    </source>
</evidence>
<dbReference type="SMART" id="SM00271">
    <property type="entry name" value="DnaJ"/>
    <property type="match status" value="1"/>
</dbReference>
<dbReference type="InterPro" id="IPR036410">
    <property type="entry name" value="HSP_DnaJ_Cys-rich_dom_sf"/>
</dbReference>
<dbReference type="InterPro" id="IPR001305">
    <property type="entry name" value="HSP_DnaJ_Cys-rich_dom"/>
</dbReference>
<dbReference type="SUPFAM" id="SSF52058">
    <property type="entry name" value="L domain-like"/>
    <property type="match status" value="1"/>
</dbReference>
<keyword evidence="7 10" id="KW-0862">Zinc</keyword>
<dbReference type="GO" id="GO:0016020">
    <property type="term" value="C:membrane"/>
    <property type="evidence" value="ECO:0007669"/>
    <property type="project" value="UniProtKB-SubCell"/>
</dbReference>
<dbReference type="GO" id="GO:0005737">
    <property type="term" value="C:cytoplasm"/>
    <property type="evidence" value="ECO:0007669"/>
    <property type="project" value="TreeGrafter"/>
</dbReference>
<feature type="signal peptide" evidence="11">
    <location>
        <begin position="1"/>
        <end position="16"/>
    </location>
</feature>
<keyword evidence="4 11" id="KW-0732">Signal</keyword>
<dbReference type="Gene3D" id="3.80.10.10">
    <property type="entry name" value="Ribonuclease Inhibitor"/>
    <property type="match status" value="1"/>
</dbReference>
<sequence>MLLPLLFLLFSPLSAAGLCHPDDKSALLEFKHSFSNPNPFPTWDPAFDCCDWYGVECNETTNYVIGLNIISDDLNGTIPTVLPKLKHLQHLRLHKIPNLVGIIPPEIGELPHLTYLVISWTNVSGPVPNFLANLKNLAYLILSFNHLSGSIPPSLATLPYLYAIDLSRNQLTGPIQNHSGTLPTQLDSQRLTCLITCCQETSPLLWQMGKVTSTIVISRNSFQFDFSNVSFMESLDVLDISHNKIYGSIPPQMTDAVYLQFLNVSYNRLCGEIPTGWKLRVLPHTHFAPSVSPESTTVAKRTNGPNCDPLLSGGCRSFSAAISNQPRGLFSSNLGNVDNEKYWLKPGFSNNLLGASRSIHGTAQLSRDFYDVLGVSKNATASEIKKAYYGLAKKLHPDTNKDDPEAEKKFQEVQKAYEVLKDEEKRQQYDQLGHEAFERAGNGEGPGFDPFGAGFNPFQDIFRNADIFNIFNRNIGGEDVKVSVELSFMEAVHGCTKTLSILTDLTCDTCGGTGVPPGTRPETCKRCRGSGMIVSQNGPFTLQSTCPNCGGAGKIVSSFCKSCKGKRVVKGPKTVKLNVMAGVDNNETIKIPRSGGADPDGNQPGDLYVMIKVREDPVFRREGADIHVDAVLTISQAILGGTIQVPTLTGDVVVKVRPGTQPGQKVVLRKKGKSLLHLSFPENCMFRNLTERQRQLIEEFAKEEQGEDDKGAAAGVSG</sequence>
<dbReference type="PRINTS" id="PR00625">
    <property type="entry name" value="JDOMAIN"/>
</dbReference>
<evidence type="ECO:0000256" key="10">
    <source>
        <dbReference type="PROSITE-ProRule" id="PRU00546"/>
    </source>
</evidence>
<reference evidence="14" key="1">
    <citation type="submission" date="2020-06" db="EMBL/GenBank/DDBJ databases">
        <authorList>
            <person name="Li T."/>
            <person name="Hu X."/>
            <person name="Zhang T."/>
            <person name="Song X."/>
            <person name="Zhang H."/>
            <person name="Dai N."/>
            <person name="Sheng W."/>
            <person name="Hou X."/>
            <person name="Wei L."/>
        </authorList>
    </citation>
    <scope>NUCLEOTIDE SEQUENCE</scope>
    <source>
        <strain evidence="14">KEN8</strain>
        <tissue evidence="14">Leaf</tissue>
    </source>
</reference>
<dbReference type="PROSITE" id="PS00636">
    <property type="entry name" value="DNAJ_1"/>
    <property type="match status" value="1"/>
</dbReference>
<comment type="caution">
    <text evidence="14">The sequence shown here is derived from an EMBL/GenBank/DDBJ whole genome shotgun (WGS) entry which is preliminary data.</text>
</comment>
<dbReference type="InterPro" id="IPR012724">
    <property type="entry name" value="DnaJ"/>
</dbReference>
<keyword evidence="6 10" id="KW-0863">Zinc-finger</keyword>
<dbReference type="Gene3D" id="1.10.287.110">
    <property type="entry name" value="DnaJ domain"/>
    <property type="match status" value="1"/>
</dbReference>
<accession>A0AAW2T153</accession>
<dbReference type="GO" id="GO:0031072">
    <property type="term" value="F:heat shock protein binding"/>
    <property type="evidence" value="ECO:0007669"/>
    <property type="project" value="InterPro"/>
</dbReference>
<dbReference type="Pfam" id="PF00226">
    <property type="entry name" value="DnaJ"/>
    <property type="match status" value="1"/>
</dbReference>
<dbReference type="FunFam" id="1.10.287.110:FF:000058">
    <property type="entry name" value="Chaperone protein dnaJ GFA2, mitochondrial"/>
    <property type="match status" value="1"/>
</dbReference>
<comment type="subcellular location">
    <subcellularLocation>
        <location evidence="1">Membrane</location>
    </subcellularLocation>
</comment>
<dbReference type="Pfam" id="PF01556">
    <property type="entry name" value="DnaJ_C"/>
    <property type="match status" value="1"/>
</dbReference>
<evidence type="ECO:0000256" key="1">
    <source>
        <dbReference type="ARBA" id="ARBA00004370"/>
    </source>
</evidence>
<evidence type="ECO:0000256" key="8">
    <source>
        <dbReference type="ARBA" id="ARBA00023136"/>
    </source>
</evidence>
<dbReference type="GO" id="GO:0009408">
    <property type="term" value="P:response to heat"/>
    <property type="evidence" value="ECO:0007669"/>
    <property type="project" value="InterPro"/>
</dbReference>
<dbReference type="InterPro" id="IPR013210">
    <property type="entry name" value="LRR_N_plant-typ"/>
</dbReference>
<dbReference type="FunFam" id="2.60.260.20:FF:000005">
    <property type="entry name" value="Chaperone protein dnaJ 1, mitochondrial"/>
    <property type="match status" value="1"/>
</dbReference>
<keyword evidence="5" id="KW-0677">Repeat</keyword>
<protein>
    <submittedName>
        <fullName evidence="14">Chaperone protein dnaJ GFA2, mitochondrial</fullName>
    </submittedName>
</protein>
<dbReference type="InterPro" id="IPR032675">
    <property type="entry name" value="LRR_dom_sf"/>
</dbReference>
<dbReference type="CDD" id="cd10719">
    <property type="entry name" value="DnaJ_zf"/>
    <property type="match status" value="1"/>
</dbReference>
<dbReference type="FunFam" id="3.80.10.10:FF:000400">
    <property type="entry name" value="Nuclear pore complex protein NUP107"/>
    <property type="match status" value="1"/>
</dbReference>
<keyword evidence="9" id="KW-0143">Chaperone</keyword>
<dbReference type="InterPro" id="IPR008971">
    <property type="entry name" value="HSP40/DnaJ_pept-bd"/>
</dbReference>
<dbReference type="InterPro" id="IPR001611">
    <property type="entry name" value="Leu-rich_rpt"/>
</dbReference>
<dbReference type="Pfam" id="PF08263">
    <property type="entry name" value="LRRNT_2"/>
    <property type="match status" value="1"/>
</dbReference>
<dbReference type="SUPFAM" id="SSF46565">
    <property type="entry name" value="Chaperone J-domain"/>
    <property type="match status" value="1"/>
</dbReference>
<dbReference type="Gene3D" id="2.10.230.10">
    <property type="entry name" value="Heat shock protein DnaJ, cysteine-rich domain"/>
    <property type="match status" value="1"/>
</dbReference>
<evidence type="ECO:0000313" key="14">
    <source>
        <dbReference type="EMBL" id="KAL0397531.1"/>
    </source>
</evidence>
<dbReference type="HAMAP" id="MF_01152">
    <property type="entry name" value="DnaJ"/>
    <property type="match status" value="1"/>
</dbReference>
<dbReference type="InterPro" id="IPR036869">
    <property type="entry name" value="J_dom_sf"/>
</dbReference>
<dbReference type="InterPro" id="IPR001623">
    <property type="entry name" value="DnaJ_domain"/>
</dbReference>
<evidence type="ECO:0000256" key="7">
    <source>
        <dbReference type="ARBA" id="ARBA00022833"/>
    </source>
</evidence>
<dbReference type="GO" id="GO:0042026">
    <property type="term" value="P:protein refolding"/>
    <property type="evidence" value="ECO:0007669"/>
    <property type="project" value="TreeGrafter"/>
</dbReference>
<evidence type="ECO:0000256" key="5">
    <source>
        <dbReference type="ARBA" id="ARBA00022737"/>
    </source>
</evidence>
<dbReference type="AlphaFoldDB" id="A0AAW2T153"/>
<dbReference type="Gene3D" id="2.60.260.20">
    <property type="entry name" value="Urease metallochaperone UreE, N-terminal domain"/>
    <property type="match status" value="2"/>
</dbReference>